<dbReference type="Gene3D" id="1.10.10.10">
    <property type="entry name" value="Winged helix-like DNA-binding domain superfamily/Winged helix DNA-binding domain"/>
    <property type="match status" value="1"/>
</dbReference>
<name>A0A1G7HQ12_9RHOB</name>
<dbReference type="PANTHER" id="PTHR33164:SF64">
    <property type="entry name" value="TRANSCRIPTIONAL REGULATOR SLYA"/>
    <property type="match status" value="1"/>
</dbReference>
<dbReference type="Proteomes" id="UP000198994">
    <property type="component" value="Unassembled WGS sequence"/>
</dbReference>
<dbReference type="OrthoDB" id="582199at2"/>
<evidence type="ECO:0000256" key="3">
    <source>
        <dbReference type="ARBA" id="ARBA00023163"/>
    </source>
</evidence>
<dbReference type="InterPro" id="IPR036390">
    <property type="entry name" value="WH_DNA-bd_sf"/>
</dbReference>
<keyword evidence="6" id="KW-1185">Reference proteome</keyword>
<dbReference type="GO" id="GO:0003700">
    <property type="term" value="F:DNA-binding transcription factor activity"/>
    <property type="evidence" value="ECO:0007669"/>
    <property type="project" value="InterPro"/>
</dbReference>
<dbReference type="InterPro" id="IPR000835">
    <property type="entry name" value="HTH_MarR-typ"/>
</dbReference>
<feature type="domain" description="HTH marR-type" evidence="4">
    <location>
        <begin position="9"/>
        <end position="142"/>
    </location>
</feature>
<evidence type="ECO:0000256" key="2">
    <source>
        <dbReference type="ARBA" id="ARBA00023125"/>
    </source>
</evidence>
<dbReference type="PANTHER" id="PTHR33164">
    <property type="entry name" value="TRANSCRIPTIONAL REGULATOR, MARR FAMILY"/>
    <property type="match status" value="1"/>
</dbReference>
<dbReference type="SUPFAM" id="SSF46785">
    <property type="entry name" value="Winged helix' DNA-binding domain"/>
    <property type="match status" value="1"/>
</dbReference>
<dbReference type="RefSeq" id="WP_089961425.1">
    <property type="nucleotide sequence ID" value="NZ_FNAV01000011.1"/>
</dbReference>
<dbReference type="InterPro" id="IPR039422">
    <property type="entry name" value="MarR/SlyA-like"/>
</dbReference>
<keyword evidence="2" id="KW-0238">DNA-binding</keyword>
<evidence type="ECO:0000313" key="5">
    <source>
        <dbReference type="EMBL" id="SDF02354.1"/>
    </source>
</evidence>
<evidence type="ECO:0000256" key="1">
    <source>
        <dbReference type="ARBA" id="ARBA00023015"/>
    </source>
</evidence>
<evidence type="ECO:0000313" key="6">
    <source>
        <dbReference type="Proteomes" id="UP000198994"/>
    </source>
</evidence>
<dbReference type="GO" id="GO:0003677">
    <property type="term" value="F:DNA binding"/>
    <property type="evidence" value="ECO:0007669"/>
    <property type="project" value="UniProtKB-KW"/>
</dbReference>
<dbReference type="PRINTS" id="PR00598">
    <property type="entry name" value="HTHMARR"/>
</dbReference>
<organism evidence="5 6">
    <name type="scientific">Salipiger thiooxidans</name>
    <dbReference type="NCBI Taxonomy" id="282683"/>
    <lineage>
        <taxon>Bacteria</taxon>
        <taxon>Pseudomonadati</taxon>
        <taxon>Pseudomonadota</taxon>
        <taxon>Alphaproteobacteria</taxon>
        <taxon>Rhodobacterales</taxon>
        <taxon>Roseobacteraceae</taxon>
        <taxon>Salipiger</taxon>
    </lineage>
</organism>
<dbReference type="GO" id="GO:0006950">
    <property type="term" value="P:response to stress"/>
    <property type="evidence" value="ECO:0007669"/>
    <property type="project" value="TreeGrafter"/>
</dbReference>
<gene>
    <name evidence="5" type="ORF">SAMN04488105_11192</name>
</gene>
<dbReference type="AlphaFoldDB" id="A0A1G7HQ12"/>
<reference evidence="6" key="1">
    <citation type="submission" date="2016-10" db="EMBL/GenBank/DDBJ databases">
        <authorList>
            <person name="Varghese N."/>
            <person name="Submissions S."/>
        </authorList>
    </citation>
    <scope>NUCLEOTIDE SEQUENCE [LARGE SCALE GENOMIC DNA]</scope>
    <source>
        <strain evidence="6">DSM 10146</strain>
    </source>
</reference>
<dbReference type="EMBL" id="FNAV01000011">
    <property type="protein sequence ID" value="SDF02354.1"/>
    <property type="molecule type" value="Genomic_DNA"/>
</dbReference>
<dbReference type="SMART" id="SM00347">
    <property type="entry name" value="HTH_MARR"/>
    <property type="match status" value="1"/>
</dbReference>
<sequence>MTQDTRPPRFRFGLRFAMLARAWRRTLDAHLAQAGLTDATWVPLVHLSISGDGISQKTLAHLVGVDGSSLVRVIDILSREGLVERRPDANDGRARLIHLTAQGKRRVAKIQAELETAEAEMLCDIGDDEIETMLDGLERIEARVKRMQAGTERETHA</sequence>
<proteinExistence type="predicted"/>
<keyword evidence="3" id="KW-0804">Transcription</keyword>
<protein>
    <submittedName>
        <fullName evidence="5">MarR family transcriptional regulator, transcriptional regulator for hemolysin</fullName>
    </submittedName>
</protein>
<dbReference type="InterPro" id="IPR036388">
    <property type="entry name" value="WH-like_DNA-bd_sf"/>
</dbReference>
<dbReference type="STRING" id="282683.SAMN04488105_11192"/>
<dbReference type="Pfam" id="PF12802">
    <property type="entry name" value="MarR_2"/>
    <property type="match status" value="1"/>
</dbReference>
<keyword evidence="1" id="KW-0805">Transcription regulation</keyword>
<dbReference type="PROSITE" id="PS50995">
    <property type="entry name" value="HTH_MARR_2"/>
    <property type="match status" value="1"/>
</dbReference>
<accession>A0A1G7HQ12</accession>
<evidence type="ECO:0000259" key="4">
    <source>
        <dbReference type="PROSITE" id="PS50995"/>
    </source>
</evidence>